<evidence type="ECO:0000259" key="8">
    <source>
        <dbReference type="Pfam" id="PF06808"/>
    </source>
</evidence>
<evidence type="ECO:0000313" key="9">
    <source>
        <dbReference type="EMBL" id="PWA11954.1"/>
    </source>
</evidence>
<dbReference type="NCBIfam" id="TIGR00786">
    <property type="entry name" value="dctM"/>
    <property type="match status" value="1"/>
</dbReference>
<keyword evidence="2" id="KW-1003">Cell membrane</keyword>
<dbReference type="InterPro" id="IPR004681">
    <property type="entry name" value="TRAP_DctM"/>
</dbReference>
<evidence type="ECO:0000256" key="1">
    <source>
        <dbReference type="ARBA" id="ARBA00004429"/>
    </source>
</evidence>
<dbReference type="InterPro" id="IPR010656">
    <property type="entry name" value="DctM"/>
</dbReference>
<feature type="transmembrane region" description="Helical" evidence="7">
    <location>
        <begin position="275"/>
        <end position="297"/>
    </location>
</feature>
<comment type="caution">
    <text evidence="9">The sequence shown here is derived from an EMBL/GenBank/DDBJ whole genome shotgun (WGS) entry which is preliminary data.</text>
</comment>
<dbReference type="Pfam" id="PF06808">
    <property type="entry name" value="DctM"/>
    <property type="match status" value="1"/>
</dbReference>
<evidence type="ECO:0000256" key="5">
    <source>
        <dbReference type="ARBA" id="ARBA00022989"/>
    </source>
</evidence>
<evidence type="ECO:0000256" key="2">
    <source>
        <dbReference type="ARBA" id="ARBA00022475"/>
    </source>
</evidence>
<sequence>MTIAIPMFLLLVLLATGMPIAFSMGIAGAVGLLFIGGTDLFLGIIQTTPYDSVAVFLFTTIPMFILMAELMTASDMTKDIFNASNKWMGHLPGGLGIATVFAGAGLGAVSGSSTASAATLATSAVPEMKKYGYKSHFAMGVSSISGTLAIMIPPSIVLILYGILTDTGVGSLLIAGIIPGIITAIGYVITILYWVKRDPSVAPKIPQKVPLNERLQSIKPIWPVLILMSVVIGGIYAGIVTATEAGALGAFATFVIALLMRKLKVKGISKALNNTLRSTAMIMLIIIGAMIFGYFLTATQVTQKMIGFIGDSGMSKWVVLSIVIILYLILGVFMDQVAILILTLPLTFPLIVSLGFNPIWFGIIVTKTAEIGLVTPPVGMNVFVASGAAGIDTAVAFKGVTRFVVTDLIILLILILFPFISTWLPSMMLGS</sequence>
<keyword evidence="10" id="KW-1185">Reference proteome</keyword>
<dbReference type="GO" id="GO:0005886">
    <property type="term" value="C:plasma membrane"/>
    <property type="evidence" value="ECO:0007669"/>
    <property type="project" value="UniProtKB-SubCell"/>
</dbReference>
<dbReference type="RefSeq" id="WP_116554454.1">
    <property type="nucleotide sequence ID" value="NZ_QCZG01000014.1"/>
</dbReference>
<dbReference type="AlphaFoldDB" id="A0A2U1K441"/>
<feature type="transmembrane region" description="Helical" evidence="7">
    <location>
        <begin position="404"/>
        <end position="424"/>
    </location>
</feature>
<evidence type="ECO:0000256" key="7">
    <source>
        <dbReference type="SAM" id="Phobius"/>
    </source>
</evidence>
<keyword evidence="4 7" id="KW-0812">Transmembrane</keyword>
<keyword evidence="5 7" id="KW-1133">Transmembrane helix</keyword>
<comment type="subcellular location">
    <subcellularLocation>
        <location evidence="1">Cell inner membrane</location>
        <topology evidence="1">Multi-pass membrane protein</topology>
    </subcellularLocation>
</comment>
<feature type="transmembrane region" description="Helical" evidence="7">
    <location>
        <begin position="317"/>
        <end position="334"/>
    </location>
</feature>
<keyword evidence="3" id="KW-0997">Cell inner membrane</keyword>
<feature type="transmembrane region" description="Helical" evidence="7">
    <location>
        <begin position="378"/>
        <end position="397"/>
    </location>
</feature>
<feature type="transmembrane region" description="Helical" evidence="7">
    <location>
        <begin position="346"/>
        <end position="366"/>
    </location>
</feature>
<keyword evidence="6 7" id="KW-0472">Membrane</keyword>
<proteinExistence type="predicted"/>
<gene>
    <name evidence="9" type="ORF">DCC39_08445</name>
</gene>
<dbReference type="PIRSF" id="PIRSF006066">
    <property type="entry name" value="HI0050"/>
    <property type="match status" value="1"/>
</dbReference>
<accession>A0A2U1K441</accession>
<dbReference type="GO" id="GO:0022857">
    <property type="term" value="F:transmembrane transporter activity"/>
    <property type="evidence" value="ECO:0007669"/>
    <property type="project" value="TreeGrafter"/>
</dbReference>
<evidence type="ECO:0000256" key="4">
    <source>
        <dbReference type="ARBA" id="ARBA00022692"/>
    </source>
</evidence>
<feature type="transmembrane region" description="Helical" evidence="7">
    <location>
        <begin position="93"/>
        <end position="125"/>
    </location>
</feature>
<feature type="transmembrane region" description="Helical" evidence="7">
    <location>
        <begin position="137"/>
        <end position="164"/>
    </location>
</feature>
<reference evidence="9 10" key="1">
    <citation type="submission" date="2018-04" db="EMBL/GenBank/DDBJ databases">
        <title>Camelliibacillus theae gen. nov., sp. nov., isolated from Pu'er tea.</title>
        <authorList>
            <person name="Niu L."/>
        </authorList>
    </citation>
    <scope>NUCLEOTIDE SEQUENCE [LARGE SCALE GENOMIC DNA]</scope>
    <source>
        <strain evidence="9 10">T8</strain>
    </source>
</reference>
<dbReference type="OrthoDB" id="9785600at2"/>
<organism evidence="9 10">
    <name type="scientific">Pueribacillus theae</name>
    <dbReference type="NCBI Taxonomy" id="2171751"/>
    <lineage>
        <taxon>Bacteria</taxon>
        <taxon>Bacillati</taxon>
        <taxon>Bacillota</taxon>
        <taxon>Bacilli</taxon>
        <taxon>Bacillales</taxon>
        <taxon>Bacillaceae</taxon>
        <taxon>Pueribacillus</taxon>
    </lineage>
</organism>
<evidence type="ECO:0000256" key="6">
    <source>
        <dbReference type="ARBA" id="ARBA00023136"/>
    </source>
</evidence>
<protein>
    <submittedName>
        <fullName evidence="9">C4-dicarboxylate ABC transporter permease</fullName>
    </submittedName>
</protein>
<feature type="domain" description="TRAP C4-dicarboxylate transport system permease DctM subunit" evidence="8">
    <location>
        <begin position="9"/>
        <end position="418"/>
    </location>
</feature>
<name>A0A2U1K441_9BACI</name>
<feature type="transmembrane region" description="Helical" evidence="7">
    <location>
        <begin position="170"/>
        <end position="195"/>
    </location>
</feature>
<evidence type="ECO:0000256" key="3">
    <source>
        <dbReference type="ARBA" id="ARBA00022519"/>
    </source>
</evidence>
<feature type="transmembrane region" description="Helical" evidence="7">
    <location>
        <begin position="52"/>
        <end position="73"/>
    </location>
</feature>
<evidence type="ECO:0000313" key="10">
    <source>
        <dbReference type="Proteomes" id="UP000245998"/>
    </source>
</evidence>
<dbReference type="PANTHER" id="PTHR33362">
    <property type="entry name" value="SIALIC ACID TRAP TRANSPORTER PERMEASE PROTEIN SIAT-RELATED"/>
    <property type="match status" value="1"/>
</dbReference>
<dbReference type="EMBL" id="QCZG01000014">
    <property type="protein sequence ID" value="PWA11954.1"/>
    <property type="molecule type" value="Genomic_DNA"/>
</dbReference>
<dbReference type="Proteomes" id="UP000245998">
    <property type="component" value="Unassembled WGS sequence"/>
</dbReference>
<feature type="transmembrane region" description="Helical" evidence="7">
    <location>
        <begin position="245"/>
        <end position="263"/>
    </location>
</feature>
<dbReference type="PANTHER" id="PTHR33362:SF5">
    <property type="entry name" value="C4-DICARBOXYLATE TRAP TRANSPORTER LARGE PERMEASE PROTEIN DCTM"/>
    <property type="match status" value="1"/>
</dbReference>